<evidence type="ECO:0000256" key="12">
    <source>
        <dbReference type="ARBA" id="ARBA00023306"/>
    </source>
</evidence>
<feature type="compositionally biased region" description="Basic and acidic residues" evidence="17">
    <location>
        <begin position="343"/>
        <end position="369"/>
    </location>
</feature>
<dbReference type="GO" id="GO:0004693">
    <property type="term" value="F:cyclin-dependent protein serine/threonine kinase activity"/>
    <property type="evidence" value="ECO:0007669"/>
    <property type="project" value="EnsemblFungi"/>
</dbReference>
<dbReference type="InterPro" id="IPR050108">
    <property type="entry name" value="CDK"/>
</dbReference>
<evidence type="ECO:0000256" key="9">
    <source>
        <dbReference type="ARBA" id="ARBA00022777"/>
    </source>
</evidence>
<feature type="active site" description="Proton acceptor" evidence="13">
    <location>
        <position position="163"/>
    </location>
</feature>
<name>A0A1Y2DA09_9FUNG</name>
<dbReference type="STRING" id="1754190.A0A1Y2DA09"/>
<dbReference type="GO" id="GO:0140836">
    <property type="term" value="F:RNA polymerase II CTD heptapeptide repeat S5 kinase activity"/>
    <property type="evidence" value="ECO:0007669"/>
    <property type="project" value="EnsemblFungi"/>
</dbReference>
<dbReference type="GO" id="GO:0006995">
    <property type="term" value="P:cellular response to nitrogen starvation"/>
    <property type="evidence" value="ECO:0007669"/>
    <property type="project" value="EnsemblFungi"/>
</dbReference>
<evidence type="ECO:0000256" key="6">
    <source>
        <dbReference type="ARBA" id="ARBA00022618"/>
    </source>
</evidence>
<feature type="compositionally biased region" description="Low complexity" evidence="17">
    <location>
        <begin position="1"/>
        <end position="19"/>
    </location>
</feature>
<feature type="binding site" evidence="14">
    <location>
        <position position="70"/>
    </location>
    <ligand>
        <name>ATP</name>
        <dbReference type="ChEBI" id="CHEBI:30616"/>
    </ligand>
</feature>
<keyword evidence="9 19" id="KW-0418">Kinase</keyword>
<evidence type="ECO:0000256" key="16">
    <source>
        <dbReference type="RuleBase" id="RU000304"/>
    </source>
</evidence>
<evidence type="ECO:0000313" key="19">
    <source>
        <dbReference type="EMBL" id="ORY55994.1"/>
    </source>
</evidence>
<reference evidence="19 20" key="1">
    <citation type="submission" date="2016-08" db="EMBL/GenBank/DDBJ databases">
        <title>A Parts List for Fungal Cellulosomes Revealed by Comparative Genomics.</title>
        <authorList>
            <consortium name="DOE Joint Genome Institute"/>
            <person name="Haitjema C.H."/>
            <person name="Gilmore S.P."/>
            <person name="Henske J.K."/>
            <person name="Solomon K.V."/>
            <person name="De Groot R."/>
            <person name="Kuo A."/>
            <person name="Mondo S.J."/>
            <person name="Salamov A.A."/>
            <person name="Labutti K."/>
            <person name="Zhao Z."/>
            <person name="Chiniquy J."/>
            <person name="Barry K."/>
            <person name="Brewer H.M."/>
            <person name="Purvine S.O."/>
            <person name="Wright A.T."/>
            <person name="Boxma B."/>
            <person name="Van Alen T."/>
            <person name="Hackstein J.H."/>
            <person name="Baker S.E."/>
            <person name="Grigoriev I.V."/>
            <person name="O'Malley M.A."/>
        </authorList>
    </citation>
    <scope>NUCLEOTIDE SEQUENCE [LARGE SCALE GENOMIC DNA]</scope>
    <source>
        <strain evidence="19 20">G1</strain>
    </source>
</reference>
<dbReference type="InterPro" id="IPR011009">
    <property type="entry name" value="Kinase-like_dom_sf"/>
</dbReference>
<evidence type="ECO:0000259" key="18">
    <source>
        <dbReference type="PROSITE" id="PS50011"/>
    </source>
</evidence>
<evidence type="ECO:0000256" key="1">
    <source>
        <dbReference type="ARBA" id="ARBA00004123"/>
    </source>
</evidence>
<keyword evidence="12" id="KW-0131">Cell cycle</keyword>
<evidence type="ECO:0000256" key="4">
    <source>
        <dbReference type="ARBA" id="ARBA00022527"/>
    </source>
</evidence>
<dbReference type="PANTHER" id="PTHR24056:SF0">
    <property type="entry name" value="CYCLIN-DEPENDENT KINASE 7"/>
    <property type="match status" value="1"/>
</dbReference>
<comment type="similarity">
    <text evidence="2">Belongs to the protein kinase superfamily. CMGC Ser/Thr protein kinase family. CDC2/CDKX subfamily.</text>
</comment>
<dbReference type="SUPFAM" id="SSF56112">
    <property type="entry name" value="Protein kinase-like (PK-like)"/>
    <property type="match status" value="1"/>
</dbReference>
<evidence type="ECO:0000256" key="17">
    <source>
        <dbReference type="SAM" id="MobiDB-lite"/>
    </source>
</evidence>
<evidence type="ECO:0000313" key="20">
    <source>
        <dbReference type="Proteomes" id="UP000193920"/>
    </source>
</evidence>
<dbReference type="GO" id="GO:0006289">
    <property type="term" value="P:nucleotide-excision repair"/>
    <property type="evidence" value="ECO:0007669"/>
    <property type="project" value="EnsemblFungi"/>
</dbReference>
<evidence type="ECO:0000256" key="2">
    <source>
        <dbReference type="ARBA" id="ARBA00006485"/>
    </source>
</evidence>
<keyword evidence="11" id="KW-0539">Nucleus</keyword>
<feature type="binding site" evidence="15">
    <location>
        <position position="71"/>
    </location>
    <ligand>
        <name>ATP</name>
        <dbReference type="ChEBI" id="CHEBI:30616"/>
    </ligand>
</feature>
<dbReference type="Pfam" id="PF00069">
    <property type="entry name" value="Pkinase"/>
    <property type="match status" value="1"/>
</dbReference>
<evidence type="ECO:0000256" key="3">
    <source>
        <dbReference type="ARBA" id="ARBA00012409"/>
    </source>
</evidence>
<dbReference type="EMBL" id="MCOG01000075">
    <property type="protein sequence ID" value="ORY55994.1"/>
    <property type="molecule type" value="Genomic_DNA"/>
</dbReference>
<dbReference type="Proteomes" id="UP000193920">
    <property type="component" value="Unassembled WGS sequence"/>
</dbReference>
<keyword evidence="20" id="KW-1185">Reference proteome</keyword>
<dbReference type="EC" id="2.7.11.23" evidence="3"/>
<dbReference type="GO" id="GO:0006367">
    <property type="term" value="P:transcription initiation at RNA polymerase II promoter"/>
    <property type="evidence" value="ECO:0007669"/>
    <property type="project" value="EnsemblFungi"/>
</dbReference>
<dbReference type="PANTHER" id="PTHR24056">
    <property type="entry name" value="CELL DIVISION PROTEIN KINASE"/>
    <property type="match status" value="1"/>
</dbReference>
<dbReference type="GO" id="GO:0070985">
    <property type="term" value="C:transcription factor TFIIK complex"/>
    <property type="evidence" value="ECO:0007669"/>
    <property type="project" value="EnsemblFungi"/>
</dbReference>
<dbReference type="GO" id="GO:0016251">
    <property type="term" value="F:RNA polymerase II general transcription initiation factor activity"/>
    <property type="evidence" value="ECO:0007669"/>
    <property type="project" value="EnsemblFungi"/>
</dbReference>
<dbReference type="InterPro" id="IPR037770">
    <property type="entry name" value="CDK7"/>
</dbReference>
<dbReference type="InterPro" id="IPR000719">
    <property type="entry name" value="Prot_kinase_dom"/>
</dbReference>
<keyword evidence="4 16" id="KW-0723">Serine/threonine-protein kinase</keyword>
<dbReference type="GO" id="GO:0005829">
    <property type="term" value="C:cytosol"/>
    <property type="evidence" value="ECO:0007669"/>
    <property type="project" value="EnsemblFungi"/>
</dbReference>
<accession>A0A1Y2DA09</accession>
<dbReference type="GO" id="GO:1905866">
    <property type="term" value="P:positive regulation of Atg1/ULK1 kinase complex assembly"/>
    <property type="evidence" value="ECO:0007669"/>
    <property type="project" value="EnsemblFungi"/>
</dbReference>
<dbReference type="GO" id="GO:0032968">
    <property type="term" value="P:positive regulation of transcription elongation by RNA polymerase II"/>
    <property type="evidence" value="ECO:0007669"/>
    <property type="project" value="EnsemblFungi"/>
</dbReference>
<dbReference type="Gene3D" id="3.30.200.20">
    <property type="entry name" value="Phosphorylase Kinase, domain 1"/>
    <property type="match status" value="1"/>
</dbReference>
<keyword evidence="8 14" id="KW-0547">Nucleotide-binding</keyword>
<feature type="region of interest" description="Disordered" evidence="17">
    <location>
        <begin position="329"/>
        <end position="369"/>
    </location>
</feature>
<comment type="caution">
    <text evidence="19">The sequence shown here is derived from an EMBL/GenBank/DDBJ whole genome shotgun (WGS) entry which is preliminary data.</text>
</comment>
<dbReference type="AlphaFoldDB" id="A0A1Y2DA09"/>
<dbReference type="Gene3D" id="1.10.510.10">
    <property type="entry name" value="Transferase(Phosphotransferase) domain 1"/>
    <property type="match status" value="1"/>
</dbReference>
<dbReference type="GO" id="GO:0006370">
    <property type="term" value="P:7-methylguanosine mRNA capping"/>
    <property type="evidence" value="ECO:0007669"/>
    <property type="project" value="EnsemblFungi"/>
</dbReference>
<dbReference type="GO" id="GO:0000785">
    <property type="term" value="C:chromatin"/>
    <property type="evidence" value="ECO:0007669"/>
    <property type="project" value="EnsemblFungi"/>
</dbReference>
<evidence type="ECO:0000256" key="7">
    <source>
        <dbReference type="ARBA" id="ARBA00022679"/>
    </source>
</evidence>
<dbReference type="GO" id="GO:0010508">
    <property type="term" value="P:positive regulation of autophagy"/>
    <property type="evidence" value="ECO:0007669"/>
    <property type="project" value="EnsemblFungi"/>
</dbReference>
<dbReference type="PROSITE" id="PS50011">
    <property type="entry name" value="PROTEIN_KINASE_DOM"/>
    <property type="match status" value="1"/>
</dbReference>
<dbReference type="InterPro" id="IPR008271">
    <property type="entry name" value="Ser/Thr_kinase_AS"/>
</dbReference>
<evidence type="ECO:0000256" key="8">
    <source>
        <dbReference type="ARBA" id="ARBA00022741"/>
    </source>
</evidence>
<keyword evidence="10 14" id="KW-0067">ATP-binding</keyword>
<dbReference type="SMART" id="SM00220">
    <property type="entry name" value="S_TKc"/>
    <property type="match status" value="1"/>
</dbReference>
<keyword evidence="6" id="KW-0132">Cell division</keyword>
<dbReference type="FunFam" id="3.30.200.20:FF:000554">
    <property type="entry name" value="CMGC/CDK/CDK7 protein kinase"/>
    <property type="match status" value="1"/>
</dbReference>
<dbReference type="PROSITE" id="PS00107">
    <property type="entry name" value="PROTEIN_KINASE_ATP"/>
    <property type="match status" value="1"/>
</dbReference>
<dbReference type="InterPro" id="IPR017441">
    <property type="entry name" value="Protein_kinase_ATP_BS"/>
</dbReference>
<dbReference type="PROSITE" id="PS00108">
    <property type="entry name" value="PROTEIN_KINASE_ST"/>
    <property type="match status" value="1"/>
</dbReference>
<evidence type="ECO:0000256" key="11">
    <source>
        <dbReference type="ARBA" id="ARBA00023242"/>
    </source>
</evidence>
<evidence type="ECO:0000256" key="13">
    <source>
        <dbReference type="PIRSR" id="PIRSR637770-1"/>
    </source>
</evidence>
<feature type="domain" description="Protein kinase" evidence="18">
    <location>
        <begin position="41"/>
        <end position="329"/>
    </location>
</feature>
<dbReference type="FunFam" id="1.10.510.10:FF:000097">
    <property type="entry name" value="Putative cyclin-dependent kinase 7"/>
    <property type="match status" value="1"/>
</dbReference>
<organism evidence="19 20">
    <name type="scientific">Neocallimastix californiae</name>
    <dbReference type="NCBI Taxonomy" id="1754190"/>
    <lineage>
        <taxon>Eukaryota</taxon>
        <taxon>Fungi</taxon>
        <taxon>Fungi incertae sedis</taxon>
        <taxon>Chytridiomycota</taxon>
        <taxon>Chytridiomycota incertae sedis</taxon>
        <taxon>Neocallimastigomycetes</taxon>
        <taxon>Neocallimastigales</taxon>
        <taxon>Neocallimastigaceae</taxon>
        <taxon>Neocallimastix</taxon>
    </lineage>
</organism>
<dbReference type="GO" id="GO:0051301">
    <property type="term" value="P:cell division"/>
    <property type="evidence" value="ECO:0007669"/>
    <property type="project" value="UniProtKB-KW"/>
</dbReference>
<evidence type="ECO:0000256" key="10">
    <source>
        <dbReference type="ARBA" id="ARBA00022840"/>
    </source>
</evidence>
<protein>
    <recommendedName>
        <fullName evidence="3">[RNA-polymerase]-subunit kinase</fullName>
        <ecNumber evidence="3">2.7.11.23</ecNumber>
    </recommendedName>
</protein>
<keyword evidence="7" id="KW-0808">Transferase</keyword>
<dbReference type="OrthoDB" id="1732493at2759"/>
<evidence type="ECO:0000256" key="5">
    <source>
        <dbReference type="ARBA" id="ARBA00022553"/>
    </source>
</evidence>
<evidence type="ECO:0000256" key="15">
    <source>
        <dbReference type="PROSITE-ProRule" id="PRU10141"/>
    </source>
</evidence>
<sequence>MTEIITDTVDTTTPNNSSSDDNKQVEKKRSRMFRRNPINDYRKERMIGEGTFANVYEGVQISTGRKVAIKKIKMRKSNDGFDLTAIREIKFLQELKHPNIIELIEVFSKKTNLNLVLEYLDSDLEMIIKAKDVVFSVADIKSWMIMTLRGLYHCHRSFVLHRDLKPNNLLISSTGQLKLADFGLSRDYGESDPNVLMTSQVVTRWYRAPELLFGAKKYGYSVDIWSVGCIFAELMLRTPYLPGDSDLNQLDIIFRALGTPTEEIWPGMKSLPYLKSLPPEYEFPIYMKTPWRNLFTAAGDDALDLLEKMLTYNPSKRISAKEALLHPYFRNKPRPTDPSDLPRYTKEDLNSKKRKHEEGEEKISKRLFV</sequence>
<dbReference type="CDD" id="cd07841">
    <property type="entry name" value="STKc_CDK7"/>
    <property type="match status" value="1"/>
</dbReference>
<dbReference type="GO" id="GO:0060261">
    <property type="term" value="P:positive regulation of transcription initiation by RNA polymerase II"/>
    <property type="evidence" value="ECO:0007669"/>
    <property type="project" value="EnsemblFungi"/>
</dbReference>
<gene>
    <name evidence="19" type="ORF">LY90DRAFT_382096</name>
</gene>
<dbReference type="GO" id="GO:0006360">
    <property type="term" value="P:transcription by RNA polymerase I"/>
    <property type="evidence" value="ECO:0007669"/>
    <property type="project" value="EnsemblFungi"/>
</dbReference>
<comment type="subcellular location">
    <subcellularLocation>
        <location evidence="1">Nucleus</location>
    </subcellularLocation>
</comment>
<proteinExistence type="inferred from homology"/>
<dbReference type="GO" id="GO:0005524">
    <property type="term" value="F:ATP binding"/>
    <property type="evidence" value="ECO:0007669"/>
    <property type="project" value="UniProtKB-UniRule"/>
</dbReference>
<feature type="binding site" evidence="14">
    <location>
        <begin position="47"/>
        <end position="55"/>
    </location>
    <ligand>
        <name>ATP</name>
        <dbReference type="ChEBI" id="CHEBI:30616"/>
    </ligand>
</feature>
<evidence type="ECO:0000256" key="14">
    <source>
        <dbReference type="PIRSR" id="PIRSR637770-2"/>
    </source>
</evidence>
<keyword evidence="5" id="KW-0597">Phosphoprotein</keyword>
<feature type="region of interest" description="Disordered" evidence="17">
    <location>
        <begin position="1"/>
        <end position="34"/>
    </location>
</feature>